<dbReference type="PIRSF" id="PIRSF015855">
    <property type="entry name" value="TypeIII_Mtase_mKpnI"/>
    <property type="match status" value="1"/>
</dbReference>
<evidence type="ECO:0000256" key="4">
    <source>
        <dbReference type="ARBA" id="ARBA00022691"/>
    </source>
</evidence>
<dbReference type="Gene3D" id="3.40.50.150">
    <property type="entry name" value="Vaccinia Virus protein VP39"/>
    <property type="match status" value="1"/>
</dbReference>
<dbReference type="Proteomes" id="UP000595757">
    <property type="component" value="Chromosome"/>
</dbReference>
<evidence type="ECO:0000259" key="5">
    <source>
        <dbReference type="Pfam" id="PF01555"/>
    </source>
</evidence>
<sequence length="639" mass="72215">MKFLQELEAVLKSDERFVSQDGQLLKPRVRDAVSLLDAKLIHSLVASPLLKEHFFENVDGITIFDQEKFMWVVSSKEFLPDSYTAYRNKIGLSANDHVLISASSEVTLVWPYKDCVLEGGQDKEDEHRDEIFYNETLAPDEVTRLLAPKAFCNATRYTAEGKERLTEFDENENLLIKGNNLLALSSLLERYEGQVKCIYIDPPYNTGGDSFNYNDSFNHSSWLTFMRNRLGFARKLLCQDGVIYVHCDDNEQAYLKVLMDQVFGRENFIASAPRKTGAGAAANRANYVLRRPYDFILIYGKEKLQVQFTKINKGTKSYPHKDEYGSYSLGSLQATGSDAYRENRPNLYYPIYADAAGVLSLERRGDSVQTILPDQVNGRDGRWMWKREKFLEDKDRYLIFDGGKIRRKIYLDPSKDQTVLQNDKAFFDESIYRNAVGTTDLNDLLGRGVFSNPKPEALIAKLLDLATKPGDLVLDFFLGSGTTAAVAHKMGRRYIGVEQMDYISSVTIPRLQKVIEGEQGGVSQAQEWKGGGSFVYFELAEQGEQLMSELQDATTTDEVQAVLDQATERGLLRPSVLPDEIAASASNFAELSFDDQKMTVAELVDKNRLYVNASEVEDADLGLEKADVEFTKSFYQKGE</sequence>
<feature type="domain" description="DNA methylase N-4/N-6" evidence="5">
    <location>
        <begin position="195"/>
        <end position="503"/>
    </location>
</feature>
<proteinExistence type="inferred from homology"/>
<dbReference type="Pfam" id="PF01555">
    <property type="entry name" value="N6_N4_Mtase"/>
    <property type="match status" value="1"/>
</dbReference>
<evidence type="ECO:0000259" key="6">
    <source>
        <dbReference type="Pfam" id="PF12564"/>
    </source>
</evidence>
<dbReference type="PROSITE" id="PS00092">
    <property type="entry name" value="N6_MTASE"/>
    <property type="match status" value="1"/>
</dbReference>
<evidence type="ECO:0000313" key="8">
    <source>
        <dbReference type="Proteomes" id="UP000595757"/>
    </source>
</evidence>
<evidence type="ECO:0000313" key="7">
    <source>
        <dbReference type="EMBL" id="QQU76063.1"/>
    </source>
</evidence>
<gene>
    <name evidence="7" type="ORF">I6I72_07860</name>
</gene>
<dbReference type="InterPro" id="IPR002052">
    <property type="entry name" value="DNA_methylase_N6_adenine_CS"/>
</dbReference>
<organism evidence="7 8">
    <name type="scientific">Corynebacterium striatum</name>
    <dbReference type="NCBI Taxonomy" id="43770"/>
    <lineage>
        <taxon>Bacteria</taxon>
        <taxon>Bacillati</taxon>
        <taxon>Actinomycetota</taxon>
        <taxon>Actinomycetes</taxon>
        <taxon>Mycobacteriales</taxon>
        <taxon>Corynebacteriaceae</taxon>
        <taxon>Corynebacterium</taxon>
    </lineage>
</organism>
<accession>A0ABX7DEC2</accession>
<dbReference type="Pfam" id="PF12564">
    <property type="entry name" value="TypeIII_RM_meth"/>
    <property type="match status" value="1"/>
</dbReference>
<dbReference type="GeneID" id="72411901"/>
<reference evidence="7 8" key="1">
    <citation type="submission" date="2021-01" db="EMBL/GenBank/DDBJ databases">
        <title>FDA dAtabase for Regulatory Grade micrObial Sequences (FDA-ARGOS): Supporting development and validation of Infectious Disease Dx tests.</title>
        <authorList>
            <person name="Sproer C."/>
            <person name="Gronow S."/>
            <person name="Severitt S."/>
            <person name="Schroder I."/>
            <person name="Tallon L."/>
            <person name="Sadzewicz L."/>
            <person name="Zhao X."/>
            <person name="Boylan J."/>
            <person name="Ott S."/>
            <person name="Bowen H."/>
            <person name="Vavikolanu K."/>
            <person name="Mehta A."/>
            <person name="Aluvathingal J."/>
            <person name="Nadendla S."/>
            <person name="Lowell S."/>
            <person name="Myers T."/>
            <person name="Yan Y."/>
            <person name="Sichtig H."/>
        </authorList>
    </citation>
    <scope>NUCLEOTIDE SEQUENCE [LARGE SCALE GENOMIC DNA]</scope>
    <source>
        <strain evidence="7 8">FDAARGOS_1115</strain>
    </source>
</reference>
<evidence type="ECO:0000256" key="3">
    <source>
        <dbReference type="ARBA" id="ARBA00022679"/>
    </source>
</evidence>
<dbReference type="PRINTS" id="PR00506">
    <property type="entry name" value="D21N6MTFRASE"/>
</dbReference>
<keyword evidence="3" id="KW-0808">Transferase</keyword>
<dbReference type="EMBL" id="CP068158">
    <property type="protein sequence ID" value="QQU76063.1"/>
    <property type="molecule type" value="Genomic_DNA"/>
</dbReference>
<evidence type="ECO:0000256" key="1">
    <source>
        <dbReference type="ARBA" id="ARBA00006594"/>
    </source>
</evidence>
<dbReference type="InterPro" id="IPR029063">
    <property type="entry name" value="SAM-dependent_MTases_sf"/>
</dbReference>
<protein>
    <submittedName>
        <fullName evidence="7">Site-specific DNA-methyltransferase</fullName>
    </submittedName>
</protein>
<feature type="domain" description="Type III restriction/modification enzyme methylation subunit" evidence="6">
    <location>
        <begin position="37"/>
        <end position="92"/>
    </location>
</feature>
<name>A0ABX7DEC2_CORST</name>
<dbReference type="SUPFAM" id="SSF53335">
    <property type="entry name" value="S-adenosyl-L-methionine-dependent methyltransferases"/>
    <property type="match status" value="1"/>
</dbReference>
<evidence type="ECO:0000256" key="2">
    <source>
        <dbReference type="ARBA" id="ARBA00022603"/>
    </source>
</evidence>
<dbReference type="RefSeq" id="WP_201806656.1">
    <property type="nucleotide sequence ID" value="NZ_CP068158.1"/>
</dbReference>
<dbReference type="InterPro" id="IPR002295">
    <property type="entry name" value="N4/N6-MTase_EcoPI_Mod-like"/>
</dbReference>
<keyword evidence="4" id="KW-0949">S-adenosyl-L-methionine</keyword>
<dbReference type="InterPro" id="IPR002941">
    <property type="entry name" value="DNA_methylase_N4/N6"/>
</dbReference>
<keyword evidence="8" id="KW-1185">Reference proteome</keyword>
<comment type="similarity">
    <text evidence="1">Belongs to the N(4)/N(6)-methyltransferase family.</text>
</comment>
<keyword evidence="2" id="KW-0489">Methyltransferase</keyword>
<dbReference type="InterPro" id="IPR022221">
    <property type="entry name" value="TypeIII_RM_meth"/>
</dbReference>